<sequence length="320" mass="35636">MVRKDEDVNLPVICLIGPTASGKSGLAVRVCRRLYAEGHPAEIINTDSMVVYRGMDIGTATPTLCEQQTVVHHLVSILDVTEPCSIVLMQTLARDAVEDCLSRGVIPFLVGGSALYTKAILDEMSIPPTDPQVRARWQERLDAQGPHALHDELARRDPKAAESILPGNGRRIVRALEVIDLTGSFTATIPDGTFHWPNTIQIGLELPRQDMDQRIAERVDQMWADGFVDEVCSLVDAGLRGGLTASRALGYRQVLEHLDGEYDEDEARRRTVTGTRRFARKQLMWYRRDDRIEWFNALSSDLDDCVMARVLTALSAGEED</sequence>
<organism evidence="14 15">
    <name type="scientific">Cutibacterium namnetense</name>
    <dbReference type="NCBI Taxonomy" id="1574624"/>
    <lineage>
        <taxon>Bacteria</taxon>
        <taxon>Bacillati</taxon>
        <taxon>Actinomycetota</taxon>
        <taxon>Actinomycetes</taxon>
        <taxon>Propionibacteriales</taxon>
        <taxon>Propionibacteriaceae</taxon>
        <taxon>Cutibacterium</taxon>
    </lineage>
</organism>
<comment type="catalytic activity">
    <reaction evidence="9 10 11">
        <text>adenosine(37) in tRNA + dimethylallyl diphosphate = N(6)-dimethylallyladenosine(37) in tRNA + diphosphate</text>
        <dbReference type="Rhea" id="RHEA:26482"/>
        <dbReference type="Rhea" id="RHEA-COMP:10162"/>
        <dbReference type="Rhea" id="RHEA-COMP:10375"/>
        <dbReference type="ChEBI" id="CHEBI:33019"/>
        <dbReference type="ChEBI" id="CHEBI:57623"/>
        <dbReference type="ChEBI" id="CHEBI:74411"/>
        <dbReference type="ChEBI" id="CHEBI:74415"/>
        <dbReference type="EC" id="2.5.1.75"/>
    </reaction>
</comment>
<comment type="function">
    <text evidence="2 10 12">Catalyzes the transfer of a dimethylallyl group onto the adenine at position 37 in tRNAs that read codons beginning with uridine, leading to the formation of N6-(dimethylallyl)adenosine (i(6)A).</text>
</comment>
<accession>A0ABX9IE81</accession>
<evidence type="ECO:0000256" key="6">
    <source>
        <dbReference type="ARBA" id="ARBA00022741"/>
    </source>
</evidence>
<dbReference type="PANTHER" id="PTHR11088:SF60">
    <property type="entry name" value="TRNA DIMETHYLALLYLTRANSFERASE"/>
    <property type="match status" value="1"/>
</dbReference>
<evidence type="ECO:0000313" key="15">
    <source>
        <dbReference type="Proteomes" id="UP000256324"/>
    </source>
</evidence>
<feature type="site" description="Interaction with substrate tRNA" evidence="10">
    <location>
        <position position="134"/>
    </location>
</feature>
<dbReference type="SUPFAM" id="SSF52540">
    <property type="entry name" value="P-loop containing nucleoside triphosphate hydrolases"/>
    <property type="match status" value="1"/>
</dbReference>
<dbReference type="InterPro" id="IPR039657">
    <property type="entry name" value="Dimethylallyltransferase"/>
</dbReference>
<dbReference type="HAMAP" id="MF_00185">
    <property type="entry name" value="IPP_trans"/>
    <property type="match status" value="1"/>
</dbReference>
<protein>
    <recommendedName>
        <fullName evidence="10">tRNA dimethylallyltransferase</fullName>
        <ecNumber evidence="10">2.5.1.75</ecNumber>
    </recommendedName>
    <alternativeName>
        <fullName evidence="10">Dimethylallyl diphosphate:tRNA dimethylallyltransferase</fullName>
        <shortName evidence="10">DMAPP:tRNA dimethylallyltransferase</shortName>
        <shortName evidence="10">DMATase</shortName>
    </alternativeName>
    <alternativeName>
        <fullName evidence="10">Isopentenyl-diphosphate:tRNA isopentenyltransferase</fullName>
        <shortName evidence="10">IPP transferase</shortName>
        <shortName evidence="10">IPPT</shortName>
        <shortName evidence="10">IPTase</shortName>
    </alternativeName>
</protein>
<feature type="binding site" evidence="10">
    <location>
        <begin position="19"/>
        <end position="24"/>
    </location>
    <ligand>
        <name>substrate</name>
    </ligand>
</feature>
<evidence type="ECO:0000256" key="11">
    <source>
        <dbReference type="RuleBase" id="RU003783"/>
    </source>
</evidence>
<reference evidence="14 15" key="1">
    <citation type="submission" date="2017-09" db="EMBL/GenBank/DDBJ databases">
        <authorList>
            <person name="Bumgarner R.E."/>
        </authorList>
    </citation>
    <scope>NUCLEOTIDE SEQUENCE [LARGE SCALE GENOMIC DNA]</scope>
    <source>
        <strain evidence="14 15">T34998</strain>
    </source>
</reference>
<dbReference type="InterPro" id="IPR018022">
    <property type="entry name" value="IPT"/>
</dbReference>
<comment type="similarity">
    <text evidence="3 10 13">Belongs to the IPP transferase family.</text>
</comment>
<evidence type="ECO:0000256" key="13">
    <source>
        <dbReference type="RuleBase" id="RU003785"/>
    </source>
</evidence>
<comment type="caution">
    <text evidence="14">The sequence shown here is derived from an EMBL/GenBank/DDBJ whole genome shotgun (WGS) entry which is preliminary data.</text>
</comment>
<dbReference type="Proteomes" id="UP000256324">
    <property type="component" value="Unassembled WGS sequence"/>
</dbReference>
<dbReference type="Gene3D" id="3.40.50.300">
    <property type="entry name" value="P-loop containing nucleotide triphosphate hydrolases"/>
    <property type="match status" value="1"/>
</dbReference>
<gene>
    <name evidence="10" type="primary">miaA</name>
    <name evidence="14" type="ORF">CP880_01905</name>
</gene>
<dbReference type="NCBIfam" id="TIGR00174">
    <property type="entry name" value="miaA"/>
    <property type="match status" value="1"/>
</dbReference>
<keyword evidence="8 10" id="KW-0460">Magnesium</keyword>
<evidence type="ECO:0000313" key="14">
    <source>
        <dbReference type="EMBL" id="REB70551.1"/>
    </source>
</evidence>
<keyword evidence="7 10" id="KW-0067">ATP-binding</keyword>
<name>A0ABX9IE81_9ACTN</name>
<keyword evidence="15" id="KW-1185">Reference proteome</keyword>
<dbReference type="EC" id="2.5.1.75" evidence="10"/>
<proteinExistence type="inferred from homology"/>
<evidence type="ECO:0000256" key="7">
    <source>
        <dbReference type="ARBA" id="ARBA00022840"/>
    </source>
</evidence>
<keyword evidence="6 10" id="KW-0547">Nucleotide-binding</keyword>
<feature type="region of interest" description="Interaction with substrate tRNA" evidence="10">
    <location>
        <begin position="47"/>
        <end position="50"/>
    </location>
</feature>
<evidence type="ECO:0000256" key="10">
    <source>
        <dbReference type="HAMAP-Rule" id="MF_00185"/>
    </source>
</evidence>
<dbReference type="Pfam" id="PF01715">
    <property type="entry name" value="IPPT"/>
    <property type="match status" value="1"/>
</dbReference>
<evidence type="ECO:0000256" key="2">
    <source>
        <dbReference type="ARBA" id="ARBA00003213"/>
    </source>
</evidence>
<dbReference type="InterPro" id="IPR027417">
    <property type="entry name" value="P-loop_NTPase"/>
</dbReference>
<dbReference type="PANTHER" id="PTHR11088">
    <property type="entry name" value="TRNA DIMETHYLALLYLTRANSFERASE"/>
    <property type="match status" value="1"/>
</dbReference>
<evidence type="ECO:0000256" key="9">
    <source>
        <dbReference type="ARBA" id="ARBA00049563"/>
    </source>
</evidence>
<evidence type="ECO:0000256" key="3">
    <source>
        <dbReference type="ARBA" id="ARBA00005842"/>
    </source>
</evidence>
<evidence type="ECO:0000256" key="5">
    <source>
        <dbReference type="ARBA" id="ARBA00022694"/>
    </source>
</evidence>
<evidence type="ECO:0000256" key="4">
    <source>
        <dbReference type="ARBA" id="ARBA00022679"/>
    </source>
</evidence>
<feature type="binding site" evidence="10">
    <location>
        <begin position="17"/>
        <end position="24"/>
    </location>
    <ligand>
        <name>ATP</name>
        <dbReference type="ChEBI" id="CHEBI:30616"/>
    </ligand>
</feature>
<dbReference type="Gene3D" id="1.10.20.140">
    <property type="match status" value="1"/>
</dbReference>
<keyword evidence="5 10" id="KW-0819">tRNA processing</keyword>
<evidence type="ECO:0000256" key="12">
    <source>
        <dbReference type="RuleBase" id="RU003784"/>
    </source>
</evidence>
<dbReference type="EMBL" id="PCZS01000001">
    <property type="protein sequence ID" value="REB70551.1"/>
    <property type="molecule type" value="Genomic_DNA"/>
</dbReference>
<evidence type="ECO:0000256" key="8">
    <source>
        <dbReference type="ARBA" id="ARBA00022842"/>
    </source>
</evidence>
<comment type="caution">
    <text evidence="10">Lacks conserved residue(s) required for the propagation of feature annotation.</text>
</comment>
<keyword evidence="4 10" id="KW-0808">Transferase</keyword>
<evidence type="ECO:0000256" key="1">
    <source>
        <dbReference type="ARBA" id="ARBA00001946"/>
    </source>
</evidence>
<feature type="site" description="Interaction with substrate tRNA" evidence="10">
    <location>
        <position position="113"/>
    </location>
</feature>
<comment type="subunit">
    <text evidence="10">Monomer.</text>
</comment>
<comment type="cofactor">
    <cofactor evidence="1 10">
        <name>Mg(2+)</name>
        <dbReference type="ChEBI" id="CHEBI:18420"/>
    </cofactor>
</comment>